<evidence type="ECO:0000256" key="1">
    <source>
        <dbReference type="ARBA" id="ARBA00001971"/>
    </source>
</evidence>
<evidence type="ECO:0000313" key="9">
    <source>
        <dbReference type="Proteomes" id="UP000677054"/>
    </source>
</evidence>
<sequence>MKLDAIGKKYGDIFTIGVFHKELVILRNWELVRDIFGRLEASGRPETLIARQVALGDMGIVSAQGSLWQENRRFTMRILKDFGFGKREAMDSIIRDSVLDLCRFLEENQLRPLDLGPRLNVAVLNVIWKMTADKQFPHGDSRMQYFMKSLMEVFKDSSYIGNFQWVPLLVYLWPPALRASQRIDRNAAAIAKIFSDELEEHKRNLPSSGGSNDYIDAYLTEMAQQKARGEVNPNFSEIELRVIISDLFIAGSETTTNTIRWCVLFLLCHPEIQEKLQAEVDSVVGPERLPSLDDRDRMYYMQAFIMEVQRLANLLPFGLPHFATEDIEVTGLRFPKGTSFLANVWSCHMDPKFWPDPEKFDPGRFLNPDGSVKTKVPSFLPFLLGKRQCLGESLALMELFLFLAIFMQKFTFRTTTGRPHPKAEAVGGLITGIGDDLGWKTS</sequence>
<keyword evidence="7" id="KW-0349">Heme</keyword>
<keyword evidence="3 7" id="KW-0479">Metal-binding</keyword>
<dbReference type="EMBL" id="CAJPEV010000032">
    <property type="protein sequence ID" value="CAG0879151.1"/>
    <property type="molecule type" value="Genomic_DNA"/>
</dbReference>
<comment type="similarity">
    <text evidence="2">Belongs to the cytochrome P450 family.</text>
</comment>
<feature type="binding site" description="axial binding residue" evidence="7">
    <location>
        <position position="389"/>
    </location>
    <ligand>
        <name>heme</name>
        <dbReference type="ChEBI" id="CHEBI:30413"/>
    </ligand>
    <ligandPart>
        <name>Fe</name>
        <dbReference type="ChEBI" id="CHEBI:18248"/>
    </ligandPart>
</feature>
<dbReference type="GO" id="GO:0005506">
    <property type="term" value="F:iron ion binding"/>
    <property type="evidence" value="ECO:0007669"/>
    <property type="project" value="InterPro"/>
</dbReference>
<evidence type="ECO:0000256" key="6">
    <source>
        <dbReference type="ARBA" id="ARBA00023033"/>
    </source>
</evidence>
<proteinExistence type="inferred from homology"/>
<protein>
    <recommendedName>
        <fullName evidence="10">Cytochrome P450</fullName>
    </recommendedName>
</protein>
<dbReference type="InterPro" id="IPR036396">
    <property type="entry name" value="Cyt_P450_sf"/>
</dbReference>
<gene>
    <name evidence="8" type="ORF">DSTB1V02_LOCUS463</name>
</gene>
<evidence type="ECO:0000256" key="2">
    <source>
        <dbReference type="ARBA" id="ARBA00010617"/>
    </source>
</evidence>
<comment type="cofactor">
    <cofactor evidence="1 7">
        <name>heme</name>
        <dbReference type="ChEBI" id="CHEBI:30413"/>
    </cofactor>
</comment>
<dbReference type="PRINTS" id="PR00385">
    <property type="entry name" value="P450"/>
</dbReference>
<dbReference type="AlphaFoldDB" id="A0A7R9A2B5"/>
<dbReference type="PANTHER" id="PTHR24300:SF403">
    <property type="entry name" value="CYTOCHROME P450 306A1"/>
    <property type="match status" value="1"/>
</dbReference>
<evidence type="ECO:0000256" key="5">
    <source>
        <dbReference type="ARBA" id="ARBA00023004"/>
    </source>
</evidence>
<evidence type="ECO:0000256" key="3">
    <source>
        <dbReference type="ARBA" id="ARBA00022723"/>
    </source>
</evidence>
<dbReference type="SUPFAM" id="SSF48264">
    <property type="entry name" value="Cytochrome P450"/>
    <property type="match status" value="1"/>
</dbReference>
<dbReference type="GO" id="GO:0016712">
    <property type="term" value="F:oxidoreductase activity, acting on paired donors, with incorporation or reduction of molecular oxygen, reduced flavin or flavoprotein as one donor, and incorporation of one atom of oxygen"/>
    <property type="evidence" value="ECO:0007669"/>
    <property type="project" value="TreeGrafter"/>
</dbReference>
<organism evidence="8">
    <name type="scientific">Darwinula stevensoni</name>
    <dbReference type="NCBI Taxonomy" id="69355"/>
    <lineage>
        <taxon>Eukaryota</taxon>
        <taxon>Metazoa</taxon>
        <taxon>Ecdysozoa</taxon>
        <taxon>Arthropoda</taxon>
        <taxon>Crustacea</taxon>
        <taxon>Oligostraca</taxon>
        <taxon>Ostracoda</taxon>
        <taxon>Podocopa</taxon>
        <taxon>Podocopida</taxon>
        <taxon>Darwinulocopina</taxon>
        <taxon>Darwinuloidea</taxon>
        <taxon>Darwinulidae</taxon>
        <taxon>Darwinula</taxon>
    </lineage>
</organism>
<dbReference type="InterPro" id="IPR002401">
    <property type="entry name" value="Cyt_P450_E_grp-I"/>
</dbReference>
<dbReference type="GO" id="GO:0008395">
    <property type="term" value="F:steroid hydroxylase activity"/>
    <property type="evidence" value="ECO:0007669"/>
    <property type="project" value="TreeGrafter"/>
</dbReference>
<dbReference type="InterPro" id="IPR001128">
    <property type="entry name" value="Cyt_P450"/>
</dbReference>
<dbReference type="Gene3D" id="1.10.630.10">
    <property type="entry name" value="Cytochrome P450"/>
    <property type="match status" value="1"/>
</dbReference>
<keyword evidence="4" id="KW-0560">Oxidoreductase</keyword>
<keyword evidence="5 7" id="KW-0408">Iron</keyword>
<dbReference type="Pfam" id="PF00067">
    <property type="entry name" value="p450"/>
    <property type="match status" value="1"/>
</dbReference>
<reference evidence="8" key="1">
    <citation type="submission" date="2020-11" db="EMBL/GenBank/DDBJ databases">
        <authorList>
            <person name="Tran Van P."/>
        </authorList>
    </citation>
    <scope>NUCLEOTIDE SEQUENCE</scope>
</reference>
<name>A0A7R9A2B5_9CRUS</name>
<keyword evidence="6" id="KW-0503">Monooxygenase</keyword>
<dbReference type="OrthoDB" id="1055148at2759"/>
<dbReference type="EMBL" id="LR899549">
    <property type="protein sequence ID" value="CAD7240439.1"/>
    <property type="molecule type" value="Genomic_DNA"/>
</dbReference>
<accession>A0A7R9A2B5</accession>
<evidence type="ECO:0008006" key="10">
    <source>
        <dbReference type="Google" id="ProtNLM"/>
    </source>
</evidence>
<dbReference type="GO" id="GO:0020037">
    <property type="term" value="F:heme binding"/>
    <property type="evidence" value="ECO:0007669"/>
    <property type="project" value="InterPro"/>
</dbReference>
<keyword evidence="9" id="KW-1185">Reference proteome</keyword>
<dbReference type="GO" id="GO:0005737">
    <property type="term" value="C:cytoplasm"/>
    <property type="evidence" value="ECO:0007669"/>
    <property type="project" value="TreeGrafter"/>
</dbReference>
<dbReference type="PANTHER" id="PTHR24300">
    <property type="entry name" value="CYTOCHROME P450 508A4-RELATED"/>
    <property type="match status" value="1"/>
</dbReference>
<dbReference type="FunFam" id="1.10.630.10:FF:000036">
    <property type="entry name" value="CYtochrome P450 family"/>
    <property type="match status" value="1"/>
</dbReference>
<dbReference type="Proteomes" id="UP000677054">
    <property type="component" value="Unassembled WGS sequence"/>
</dbReference>
<evidence type="ECO:0000256" key="4">
    <source>
        <dbReference type="ARBA" id="ARBA00023002"/>
    </source>
</evidence>
<evidence type="ECO:0000256" key="7">
    <source>
        <dbReference type="PIRSR" id="PIRSR602401-1"/>
    </source>
</evidence>
<dbReference type="PRINTS" id="PR00463">
    <property type="entry name" value="EP450I"/>
</dbReference>
<dbReference type="GO" id="GO:0006805">
    <property type="term" value="P:xenobiotic metabolic process"/>
    <property type="evidence" value="ECO:0007669"/>
    <property type="project" value="TreeGrafter"/>
</dbReference>
<dbReference type="GO" id="GO:0006082">
    <property type="term" value="P:organic acid metabolic process"/>
    <property type="evidence" value="ECO:0007669"/>
    <property type="project" value="TreeGrafter"/>
</dbReference>
<dbReference type="InterPro" id="IPR050182">
    <property type="entry name" value="Cytochrome_P450_fam2"/>
</dbReference>
<evidence type="ECO:0000313" key="8">
    <source>
        <dbReference type="EMBL" id="CAD7240439.1"/>
    </source>
</evidence>